<dbReference type="STRING" id="862719.AZOLI_1467"/>
<dbReference type="Gene3D" id="3.90.1150.50">
    <property type="entry name" value="Transcription-repair-coupling factor, D7 domain"/>
    <property type="match status" value="1"/>
</dbReference>
<feature type="compositionally biased region" description="Pro residues" evidence="10">
    <location>
        <begin position="1178"/>
        <end position="1193"/>
    </location>
</feature>
<keyword evidence="14" id="KW-1185">Reference proteome</keyword>
<sequence length="1217" mass="134083">MVSYDLQPGRAGRLLIGGAPEGHDARILAELAQKAGAYGLLHVALDDTRCALLAEALAFFAPKLEVLTFPAWDCLPYDRVSPNGGIVARRIDTLTRLIARREAAPNRDGLAPLIVLSTVNAVVQKVPPRSAFKNAVFSAKLRDRIDLEKLQRYLAGNGYTRAQTVREPGEFAVRGGIVDLFPPGTEEPLRLDLFGDELEGVRAFDPMTQRTTDKRDSVELKPMSEVFLDEAGIARFRSGYRELFGAVTDDDPLYEAISAGRSYGGMEHWLPLFHESMDTVLDYLPRGIVSLDHQANESRDARIAQVVDFHASRDSMMSIEKRTGSPVYKPVPVASMFIDATGWNALMAERAVAQLQIFSTPPGIKGTVDAGGKRGHDFAEERNRPDVNVFDAVKDHIRALRADGRRVLIAGYSAGSRDRLSNVLADHGIPGLEPAESIEDVRRFDRGIIGTIVLGMEHGFTSADLAVITEQDILGDRLVRPAKKKRKAANFIAEHSALHEGDIVVHMDHGIGRYDGLETLEVTGAPHDCLRLIYEGGDKLYVPVENIEVLSRYGSEDANVQLDKLGGAGWQGRKARVKKRLKDMAEALLKIAAERMLKKADPVLTPEGVYQEFAARFPYPETDDQLKAIEDIFTDLGSGRPMDRLVCGDVGFGKTEVALRAAFMVAMSGKQVAVVVPTTLLARQHFKTFSTRFNGLPVRVVQLSRMVTAREQTLVKKELAEGTADIVVGTHALLAKGLDFKRLGMVIVDEEQHFGVKQKERLKELRADIHVLTLTATPIPRTLQMALSGVRELSLIATPPVDRLAVRTFVLPYDPVVIREAILREHYRGGQSFYVCPRVEDLAKVAERVRELVPEVKIVTAHGQMAASELEDVMTAFDEGKFEVLLATNIIESGLDIPNANTLIVHRADLFGLAQLYQIRGRVGRSKKRGYAYLTYAPNKPLSSTAQQRLHVIETLDSLGAGFQLASHDMDIRGAGNLLGEEQSGQVREVGVELYQQMLEEAVANARAAMQEGAVAAAAAQEWVPQINLGTPVLIPESYVPDLTVRLSLYRRIADLVDRAEVDGFAAELIDRFGKLPEEVENLLDVVTIKRWCKQANIDRVDAGPKGLVLAFHDNFYAEPAKLLTYIAQHLTLMKLRPDHKLVYSREWPDPQARVRSVQKLVKDLAEMASGGGVPRGETPPPPPPPPPLPPKLRPTGAKIASRFGTPSRFGRPTGRR</sequence>
<dbReference type="Pfam" id="PF00271">
    <property type="entry name" value="Helicase_C"/>
    <property type="match status" value="1"/>
</dbReference>
<dbReference type="PANTHER" id="PTHR47964:SF1">
    <property type="entry name" value="ATP-DEPENDENT DNA HELICASE HOMOLOG RECG, CHLOROPLASTIC"/>
    <property type="match status" value="1"/>
</dbReference>
<keyword evidence="3 9" id="KW-0227">DNA damage</keyword>
<dbReference type="SMART" id="SM01058">
    <property type="entry name" value="CarD_TRCF"/>
    <property type="match status" value="1"/>
</dbReference>
<dbReference type="Pfam" id="PF03461">
    <property type="entry name" value="TRCF"/>
    <property type="match status" value="1"/>
</dbReference>
<keyword evidence="1 9" id="KW-0963">Cytoplasm</keyword>
<evidence type="ECO:0000256" key="1">
    <source>
        <dbReference type="ARBA" id="ARBA00022490"/>
    </source>
</evidence>
<accession>G7Z541</accession>
<dbReference type="SUPFAM" id="SSF52540">
    <property type="entry name" value="P-loop containing nucleoside triphosphate hydrolases"/>
    <property type="match status" value="4"/>
</dbReference>
<dbReference type="PROSITE" id="PS51194">
    <property type="entry name" value="HELICASE_CTER"/>
    <property type="match status" value="1"/>
</dbReference>
<dbReference type="SMART" id="SM00487">
    <property type="entry name" value="DEXDc"/>
    <property type="match status" value="1"/>
</dbReference>
<dbReference type="InterPro" id="IPR037235">
    <property type="entry name" value="TRCF-like_C_D7"/>
</dbReference>
<dbReference type="GO" id="GO:0003678">
    <property type="term" value="F:DNA helicase activity"/>
    <property type="evidence" value="ECO:0007669"/>
    <property type="project" value="TreeGrafter"/>
</dbReference>
<dbReference type="InterPro" id="IPR004576">
    <property type="entry name" value="Mfd"/>
</dbReference>
<dbReference type="InterPro" id="IPR003711">
    <property type="entry name" value="CarD-like/TRCF_RID"/>
</dbReference>
<evidence type="ECO:0000256" key="8">
    <source>
        <dbReference type="ARBA" id="ARBA00023204"/>
    </source>
</evidence>
<evidence type="ECO:0000256" key="10">
    <source>
        <dbReference type="SAM" id="MobiDB-lite"/>
    </source>
</evidence>
<dbReference type="GO" id="GO:0003684">
    <property type="term" value="F:damaged DNA binding"/>
    <property type="evidence" value="ECO:0007669"/>
    <property type="project" value="InterPro"/>
</dbReference>
<keyword evidence="8 9" id="KW-0234">DNA repair</keyword>
<dbReference type="PANTHER" id="PTHR47964">
    <property type="entry name" value="ATP-DEPENDENT DNA HELICASE HOMOLOG RECG, CHLOROPLASTIC"/>
    <property type="match status" value="1"/>
</dbReference>
<dbReference type="AlphaFoldDB" id="G7Z541"/>
<dbReference type="Pfam" id="PF00270">
    <property type="entry name" value="DEAD"/>
    <property type="match status" value="1"/>
</dbReference>
<dbReference type="EC" id="3.6.4.-" evidence="9"/>
<feature type="domain" description="Helicase ATP-binding" evidence="11">
    <location>
        <begin position="635"/>
        <end position="796"/>
    </location>
</feature>
<keyword evidence="2 9" id="KW-0547">Nucleotide-binding</keyword>
<dbReference type="InterPro" id="IPR005118">
    <property type="entry name" value="TRCF_C"/>
</dbReference>
<dbReference type="KEGG" id="ali:AZOLI_1467"/>
<dbReference type="RefSeq" id="WP_014247786.1">
    <property type="nucleotide sequence ID" value="NC_016622.1"/>
</dbReference>
<evidence type="ECO:0000256" key="4">
    <source>
        <dbReference type="ARBA" id="ARBA00022801"/>
    </source>
</evidence>
<keyword evidence="6 9" id="KW-0067">ATP-binding</keyword>
<comment type="similarity">
    <text evidence="9">In the N-terminal section; belongs to the UvrB family.</text>
</comment>
<evidence type="ECO:0000256" key="3">
    <source>
        <dbReference type="ARBA" id="ARBA00022763"/>
    </source>
</evidence>
<dbReference type="InterPro" id="IPR047112">
    <property type="entry name" value="RecG/Mfd"/>
</dbReference>
<evidence type="ECO:0000256" key="7">
    <source>
        <dbReference type="ARBA" id="ARBA00023125"/>
    </source>
</evidence>
<dbReference type="PROSITE" id="PS51192">
    <property type="entry name" value="HELICASE_ATP_BIND_1"/>
    <property type="match status" value="1"/>
</dbReference>
<dbReference type="InterPro" id="IPR027417">
    <property type="entry name" value="P-loop_NTPase"/>
</dbReference>
<dbReference type="InterPro" id="IPR001650">
    <property type="entry name" value="Helicase_C-like"/>
</dbReference>
<dbReference type="Pfam" id="PF17757">
    <property type="entry name" value="UvrB_inter"/>
    <property type="match status" value="1"/>
</dbReference>
<dbReference type="HOGENOM" id="CLU_005122_3_2_5"/>
<dbReference type="Gene3D" id="3.40.50.11180">
    <property type="match status" value="1"/>
</dbReference>
<dbReference type="SMART" id="SM00490">
    <property type="entry name" value="HELICc"/>
    <property type="match status" value="1"/>
</dbReference>
<dbReference type="SUPFAM" id="SSF141259">
    <property type="entry name" value="CarD-like"/>
    <property type="match status" value="1"/>
</dbReference>
<dbReference type="Proteomes" id="UP000005667">
    <property type="component" value="Chromosome"/>
</dbReference>
<comment type="subcellular location">
    <subcellularLocation>
        <location evidence="9">Cytoplasm</location>
    </subcellularLocation>
</comment>
<feature type="domain" description="Helicase C-terminal" evidence="12">
    <location>
        <begin position="817"/>
        <end position="971"/>
    </location>
</feature>
<dbReference type="EMBL" id="FQ311868">
    <property type="protein sequence ID" value="CBS86769.1"/>
    <property type="molecule type" value="Genomic_DNA"/>
</dbReference>
<evidence type="ECO:0000259" key="12">
    <source>
        <dbReference type="PROSITE" id="PS51194"/>
    </source>
</evidence>
<comment type="function">
    <text evidence="9">Couples transcription and DNA repair by recognizing RNA polymerase (RNAP) stalled at DNA lesions. Mediates ATP-dependent release of RNAP and its truncated transcript from the DNA, and recruitment of nucleotide excision repair machinery to the damaged site.</text>
</comment>
<protein>
    <recommendedName>
        <fullName evidence="9">Transcription-repair-coupling factor</fullName>
        <shortName evidence="9">TRCF</shortName>
        <ecNumber evidence="9">3.6.4.-</ecNumber>
    </recommendedName>
</protein>
<dbReference type="SMART" id="SM00982">
    <property type="entry name" value="TRCF"/>
    <property type="match status" value="1"/>
</dbReference>
<evidence type="ECO:0000256" key="9">
    <source>
        <dbReference type="HAMAP-Rule" id="MF_00969"/>
    </source>
</evidence>
<proteinExistence type="inferred from homology"/>
<dbReference type="GO" id="GO:0005737">
    <property type="term" value="C:cytoplasm"/>
    <property type="evidence" value="ECO:0007669"/>
    <property type="project" value="UniProtKB-SubCell"/>
</dbReference>
<dbReference type="SUPFAM" id="SSF143517">
    <property type="entry name" value="TRCF domain-like"/>
    <property type="match status" value="1"/>
</dbReference>
<evidence type="ECO:0000256" key="5">
    <source>
        <dbReference type="ARBA" id="ARBA00022806"/>
    </source>
</evidence>
<dbReference type="GO" id="GO:0005524">
    <property type="term" value="F:ATP binding"/>
    <property type="evidence" value="ECO:0007669"/>
    <property type="project" value="UniProtKB-UniRule"/>
</dbReference>
<dbReference type="Gene3D" id="3.40.50.300">
    <property type="entry name" value="P-loop containing nucleotide triphosphate hydrolases"/>
    <property type="match status" value="2"/>
</dbReference>
<evidence type="ECO:0000256" key="6">
    <source>
        <dbReference type="ARBA" id="ARBA00022840"/>
    </source>
</evidence>
<evidence type="ECO:0000313" key="13">
    <source>
        <dbReference type="EMBL" id="CBS86769.1"/>
    </source>
</evidence>
<reference evidence="14" key="1">
    <citation type="journal article" date="2011" name="PLoS Genet.">
        <title>Azospirillum genomes reveal transition of bacteria from aquatic to terrestrial environments.</title>
        <authorList>
            <person name="Wisniewski-Dye F."/>
            <person name="Borziak K."/>
            <person name="Khalsa-Moyers G."/>
            <person name="Alexandre G."/>
            <person name="Sukharnikov L.O."/>
            <person name="Wuichet K."/>
            <person name="Hurst G.B."/>
            <person name="McDonald W.H."/>
            <person name="Robertson J.S."/>
            <person name="Barbe V."/>
            <person name="Calteau A."/>
            <person name="Rouy Z."/>
            <person name="Mangenot S."/>
            <person name="Prigent-Combaret C."/>
            <person name="Normand P."/>
            <person name="Boyer M."/>
            <person name="Siguier P."/>
            <person name="Dessaux Y."/>
            <person name="Elmerich C."/>
            <person name="Condemine G."/>
            <person name="Krishnen G."/>
            <person name="Kennedy I."/>
            <person name="Paterson A.H."/>
            <person name="Gonzalez V."/>
            <person name="Mavingui P."/>
            <person name="Zhulin I.B."/>
        </authorList>
    </citation>
    <scope>NUCLEOTIDE SEQUENCE [LARGE SCALE GENOMIC DNA]</scope>
    <source>
        <strain evidence="14">4B</strain>
    </source>
</reference>
<evidence type="ECO:0000313" key="14">
    <source>
        <dbReference type="Proteomes" id="UP000005667"/>
    </source>
</evidence>
<dbReference type="GO" id="GO:0016787">
    <property type="term" value="F:hydrolase activity"/>
    <property type="evidence" value="ECO:0007669"/>
    <property type="project" value="UniProtKB-KW"/>
</dbReference>
<dbReference type="CDD" id="cd17991">
    <property type="entry name" value="DEXHc_TRCF"/>
    <property type="match status" value="1"/>
</dbReference>
<dbReference type="HAMAP" id="MF_00969">
    <property type="entry name" value="TRCF"/>
    <property type="match status" value="1"/>
</dbReference>
<dbReference type="InterPro" id="IPR041471">
    <property type="entry name" value="UvrB_inter"/>
</dbReference>
<dbReference type="InterPro" id="IPR014001">
    <property type="entry name" value="Helicase_ATP-bd"/>
</dbReference>
<dbReference type="NCBIfam" id="TIGR00580">
    <property type="entry name" value="mfd"/>
    <property type="match status" value="1"/>
</dbReference>
<dbReference type="GO" id="GO:0006355">
    <property type="term" value="P:regulation of DNA-templated transcription"/>
    <property type="evidence" value="ECO:0007669"/>
    <property type="project" value="UniProtKB-UniRule"/>
</dbReference>
<dbReference type="Pfam" id="PF02559">
    <property type="entry name" value="CarD_TRCF_RID"/>
    <property type="match status" value="1"/>
</dbReference>
<dbReference type="Gene3D" id="2.40.10.170">
    <property type="match status" value="1"/>
</dbReference>
<name>G7Z541_AZOL4</name>
<evidence type="ECO:0000259" key="11">
    <source>
        <dbReference type="PROSITE" id="PS51192"/>
    </source>
</evidence>
<organism evidence="13 14">
    <name type="scientific">Azospirillum lipoferum (strain 4B)</name>
    <dbReference type="NCBI Taxonomy" id="862719"/>
    <lineage>
        <taxon>Bacteria</taxon>
        <taxon>Pseudomonadati</taxon>
        <taxon>Pseudomonadota</taxon>
        <taxon>Alphaproteobacteria</taxon>
        <taxon>Rhodospirillales</taxon>
        <taxon>Azospirillaceae</taxon>
        <taxon>Azospirillum</taxon>
    </lineage>
</organism>
<comment type="similarity">
    <text evidence="9">In the C-terminal section; belongs to the helicase family. RecG subfamily.</text>
</comment>
<dbReference type="GO" id="GO:0000716">
    <property type="term" value="P:transcription-coupled nucleotide-excision repair, DNA damage recognition"/>
    <property type="evidence" value="ECO:0007669"/>
    <property type="project" value="UniProtKB-UniRule"/>
</dbReference>
<dbReference type="InterPro" id="IPR011545">
    <property type="entry name" value="DEAD/DEAH_box_helicase_dom"/>
</dbReference>
<dbReference type="InterPro" id="IPR036101">
    <property type="entry name" value="CarD-like/TRCF_RID_sf"/>
</dbReference>
<dbReference type="Gene3D" id="3.40.50.11140">
    <property type="match status" value="1"/>
</dbReference>
<dbReference type="Gene3D" id="3.30.2060.10">
    <property type="entry name" value="Penicillin-binding protein 1b domain"/>
    <property type="match status" value="1"/>
</dbReference>
<keyword evidence="7 9" id="KW-0238">DNA-binding</keyword>
<feature type="region of interest" description="Disordered" evidence="10">
    <location>
        <begin position="1167"/>
        <end position="1217"/>
    </location>
</feature>
<keyword evidence="4 9" id="KW-0378">Hydrolase</keyword>
<gene>
    <name evidence="13" type="primary">mfd1</name>
    <name evidence="9" type="synonym">mfd</name>
    <name evidence="13" type="ordered locus">AZOLI_1467</name>
</gene>
<evidence type="ECO:0000256" key="2">
    <source>
        <dbReference type="ARBA" id="ARBA00022741"/>
    </source>
</evidence>
<dbReference type="OrthoDB" id="9804325at2"/>
<keyword evidence="5" id="KW-0347">Helicase</keyword>